<reference evidence="4" key="1">
    <citation type="submission" date="2021-01" db="EMBL/GenBank/DDBJ databases">
        <title>Description of Breznakiella homolactica.</title>
        <authorList>
            <person name="Song Y."/>
            <person name="Brune A."/>
        </authorList>
    </citation>
    <scope>NUCLEOTIDE SEQUENCE</scope>
    <source>
        <strain evidence="4">RmG30</strain>
    </source>
</reference>
<dbReference type="RefSeq" id="WP_215627483.1">
    <property type="nucleotide sequence ID" value="NZ_CP067089.2"/>
</dbReference>
<evidence type="ECO:0000259" key="3">
    <source>
        <dbReference type="SMART" id="SM00909"/>
    </source>
</evidence>
<feature type="transmembrane region" description="Helical" evidence="2">
    <location>
        <begin position="32"/>
        <end position="52"/>
    </location>
</feature>
<dbReference type="Pfam" id="PF10646">
    <property type="entry name" value="Germane"/>
    <property type="match status" value="1"/>
</dbReference>
<gene>
    <name evidence="4" type="ORF">JFL75_04460</name>
</gene>
<dbReference type="InterPro" id="IPR019606">
    <property type="entry name" value="GerMN"/>
</dbReference>
<organism evidence="4 5">
    <name type="scientific">Breznakiella homolactica</name>
    <dbReference type="NCBI Taxonomy" id="2798577"/>
    <lineage>
        <taxon>Bacteria</taxon>
        <taxon>Pseudomonadati</taxon>
        <taxon>Spirochaetota</taxon>
        <taxon>Spirochaetia</taxon>
        <taxon>Spirochaetales</taxon>
        <taxon>Breznakiellaceae</taxon>
        <taxon>Breznakiella</taxon>
    </lineage>
</organism>
<keyword evidence="5" id="KW-1185">Reference proteome</keyword>
<evidence type="ECO:0000256" key="1">
    <source>
        <dbReference type="SAM" id="MobiDB-lite"/>
    </source>
</evidence>
<keyword evidence="2" id="KW-0812">Transmembrane</keyword>
<protein>
    <submittedName>
        <fullName evidence="4">GerMN domain-containing protein</fullName>
    </submittedName>
</protein>
<sequence>MATGKTTAKKKTSGSPQRGGSRKPAASGKKNLGCLFWIAFVIVVAGLFVVNWELIQKTVRDSHVFDRFSGEPAQTPPREEDIPELQPVPEPVRENPTAGNNPPETPAPGPAETNQPAQPSGTGGQPAVRPPEGTNPPAAGTNQPAQPSVKPQDPPAAPPAEQLRSRTMYFMRVDGDGTIVRTKSERKLPASDSPMVDTLQALLAGPSAEEQRRGLVSLIPQGTRILSATIRGSTAYISFSEEFQFNTFGAEGYTAQLRQIVWTVTEFPNINDVQILLEGRRLDYLGEGIWIGSPLSRDML</sequence>
<feature type="region of interest" description="Disordered" evidence="1">
    <location>
        <begin position="1"/>
        <end position="27"/>
    </location>
</feature>
<dbReference type="AlphaFoldDB" id="A0A7T7XPN4"/>
<dbReference type="SMART" id="SM00909">
    <property type="entry name" value="Germane"/>
    <property type="match status" value="1"/>
</dbReference>
<dbReference type="EMBL" id="CP067089">
    <property type="protein sequence ID" value="QQO10179.1"/>
    <property type="molecule type" value="Genomic_DNA"/>
</dbReference>
<name>A0A7T7XPN4_9SPIR</name>
<evidence type="ECO:0000313" key="5">
    <source>
        <dbReference type="Proteomes" id="UP000595917"/>
    </source>
</evidence>
<evidence type="ECO:0000313" key="4">
    <source>
        <dbReference type="EMBL" id="QQO10179.1"/>
    </source>
</evidence>
<feature type="region of interest" description="Disordered" evidence="1">
    <location>
        <begin position="67"/>
        <end position="160"/>
    </location>
</feature>
<evidence type="ECO:0000256" key="2">
    <source>
        <dbReference type="SAM" id="Phobius"/>
    </source>
</evidence>
<dbReference type="KEGG" id="bhc:JFL75_04460"/>
<feature type="domain" description="GerMN" evidence="3">
    <location>
        <begin position="195"/>
        <end position="286"/>
    </location>
</feature>
<accession>A0A7T7XPN4</accession>
<dbReference type="Proteomes" id="UP000595917">
    <property type="component" value="Chromosome"/>
</dbReference>
<proteinExistence type="predicted"/>
<keyword evidence="2" id="KW-0472">Membrane</keyword>
<keyword evidence="2" id="KW-1133">Transmembrane helix</keyword>